<feature type="compositionally biased region" description="Basic and acidic residues" evidence="5">
    <location>
        <begin position="191"/>
        <end position="205"/>
    </location>
</feature>
<evidence type="ECO:0000256" key="2">
    <source>
        <dbReference type="ARBA" id="ARBA00022630"/>
    </source>
</evidence>
<accession>A0A1U7D0R0</accession>
<evidence type="ECO:0000256" key="3">
    <source>
        <dbReference type="ARBA" id="ARBA00022827"/>
    </source>
</evidence>
<proteinExistence type="predicted"/>
<feature type="region of interest" description="Disordered" evidence="5">
    <location>
        <begin position="176"/>
        <end position="215"/>
    </location>
</feature>
<comment type="cofactor">
    <cofactor evidence="1">
        <name>FAD</name>
        <dbReference type="ChEBI" id="CHEBI:57692"/>
    </cofactor>
</comment>
<dbReference type="GO" id="GO:0016301">
    <property type="term" value="F:kinase activity"/>
    <property type="evidence" value="ECO:0007669"/>
    <property type="project" value="UniProtKB-KW"/>
</dbReference>
<keyword evidence="3" id="KW-0274">FAD</keyword>
<reference evidence="6 7" key="1">
    <citation type="submission" date="2016-03" db="EMBL/GenBank/DDBJ databases">
        <title>Deep-sea bacteria in the southern Pacific.</title>
        <authorList>
            <person name="Tang K."/>
        </authorList>
    </citation>
    <scope>NUCLEOTIDE SEQUENCE [LARGE SCALE GENOMIC DNA]</scope>
    <source>
        <strain evidence="6 7">JLT2016</strain>
    </source>
</reference>
<dbReference type="GO" id="GO:0003955">
    <property type="term" value="F:NAD(P)H dehydrogenase (quinone) activity"/>
    <property type="evidence" value="ECO:0007669"/>
    <property type="project" value="TreeGrafter"/>
</dbReference>
<dbReference type="Gene3D" id="3.50.50.100">
    <property type="match status" value="1"/>
</dbReference>
<evidence type="ECO:0000256" key="1">
    <source>
        <dbReference type="ARBA" id="ARBA00001974"/>
    </source>
</evidence>
<gene>
    <name evidence="6" type="ORF">Ga0080559_TMP870</name>
</gene>
<keyword evidence="7" id="KW-1185">Reference proteome</keyword>
<dbReference type="AlphaFoldDB" id="A0A1U7D0R0"/>
<dbReference type="InterPro" id="IPR051169">
    <property type="entry name" value="NADH-Q_oxidoreductase"/>
</dbReference>
<name>A0A1U7D0R0_9RHOB</name>
<organism evidence="6 7">
    <name type="scientific">Salipiger profundus</name>
    <dbReference type="NCBI Taxonomy" id="1229727"/>
    <lineage>
        <taxon>Bacteria</taxon>
        <taxon>Pseudomonadati</taxon>
        <taxon>Pseudomonadota</taxon>
        <taxon>Alphaproteobacteria</taxon>
        <taxon>Rhodobacterales</taxon>
        <taxon>Roseobacteraceae</taxon>
        <taxon>Salipiger</taxon>
    </lineage>
</organism>
<keyword evidence="4" id="KW-0560">Oxidoreductase</keyword>
<keyword evidence="2" id="KW-0285">Flavoprotein</keyword>
<dbReference type="SUPFAM" id="SSF51905">
    <property type="entry name" value="FAD/NAD(P)-binding domain"/>
    <property type="match status" value="1"/>
</dbReference>
<feature type="compositionally biased region" description="Basic residues" evidence="5">
    <location>
        <begin position="206"/>
        <end position="215"/>
    </location>
</feature>
<dbReference type="PANTHER" id="PTHR42913">
    <property type="entry name" value="APOPTOSIS-INDUCING FACTOR 1"/>
    <property type="match status" value="1"/>
</dbReference>
<dbReference type="Proteomes" id="UP000186559">
    <property type="component" value="Chromosome"/>
</dbReference>
<dbReference type="InterPro" id="IPR036188">
    <property type="entry name" value="FAD/NAD-bd_sf"/>
</dbReference>
<feature type="compositionally biased region" description="Low complexity" evidence="5">
    <location>
        <begin position="176"/>
        <end position="186"/>
    </location>
</feature>
<evidence type="ECO:0000313" key="6">
    <source>
        <dbReference type="EMBL" id="APX21666.1"/>
    </source>
</evidence>
<keyword evidence="6" id="KW-0808">Transferase</keyword>
<protein>
    <submittedName>
        <fullName evidence="6">NADH dehydrogenase-like protein / Selenide,water dikinase</fullName>
    </submittedName>
</protein>
<evidence type="ECO:0000256" key="5">
    <source>
        <dbReference type="SAM" id="MobiDB-lite"/>
    </source>
</evidence>
<sequence length="215" mass="22528">MMPPALPLTRDLVLIGGGHTHALVLRMWGMAPLPGVRVTLINPGPTAPYSGMLPGFVAGHYDRDALDIDLVKLARFAGARVILGAAQGIDTTARQIHVAGRPPVSFDVASVDIGITSEMPGLPGFADHAVPAKPLGPFATKWARYRDGKGPARVAVIGGGVAGARARCRHGLCARAQGPRGAGASRRPGRRALDAAGARRRETARRALRSRRQPA</sequence>
<evidence type="ECO:0000256" key="4">
    <source>
        <dbReference type="ARBA" id="ARBA00023002"/>
    </source>
</evidence>
<dbReference type="GO" id="GO:0019646">
    <property type="term" value="P:aerobic electron transport chain"/>
    <property type="evidence" value="ECO:0007669"/>
    <property type="project" value="TreeGrafter"/>
</dbReference>
<dbReference type="EMBL" id="CP014796">
    <property type="protein sequence ID" value="APX21666.1"/>
    <property type="molecule type" value="Genomic_DNA"/>
</dbReference>
<keyword evidence="6" id="KW-0418">Kinase</keyword>
<dbReference type="STRING" id="1229727.Ga0080559_TMP870"/>
<dbReference type="PANTHER" id="PTHR42913:SF9">
    <property type="entry name" value="SLR1591 PROTEIN"/>
    <property type="match status" value="1"/>
</dbReference>
<dbReference type="KEGG" id="tpro:Ga0080559_TMP870"/>
<evidence type="ECO:0000313" key="7">
    <source>
        <dbReference type="Proteomes" id="UP000186559"/>
    </source>
</evidence>